<protein>
    <submittedName>
        <fullName evidence="1">Uncharacterized protein</fullName>
    </submittedName>
</protein>
<comment type="caution">
    <text evidence="1">The sequence shown here is derived from an EMBL/GenBank/DDBJ whole genome shotgun (WGS) entry which is preliminary data.</text>
</comment>
<dbReference type="Proteomes" id="UP000299102">
    <property type="component" value="Unassembled WGS sequence"/>
</dbReference>
<organism evidence="1 2">
    <name type="scientific">Eumeta variegata</name>
    <name type="common">Bagworm moth</name>
    <name type="synonym">Eumeta japonica</name>
    <dbReference type="NCBI Taxonomy" id="151549"/>
    <lineage>
        <taxon>Eukaryota</taxon>
        <taxon>Metazoa</taxon>
        <taxon>Ecdysozoa</taxon>
        <taxon>Arthropoda</taxon>
        <taxon>Hexapoda</taxon>
        <taxon>Insecta</taxon>
        <taxon>Pterygota</taxon>
        <taxon>Neoptera</taxon>
        <taxon>Endopterygota</taxon>
        <taxon>Lepidoptera</taxon>
        <taxon>Glossata</taxon>
        <taxon>Ditrysia</taxon>
        <taxon>Tineoidea</taxon>
        <taxon>Psychidae</taxon>
        <taxon>Oiketicinae</taxon>
        <taxon>Eumeta</taxon>
    </lineage>
</organism>
<keyword evidence="2" id="KW-1185">Reference proteome</keyword>
<gene>
    <name evidence="1" type="ORF">EVAR_3421_1</name>
</gene>
<sequence>MIKWRGLSGVGSFATAQERLIFHWKAGGGRRAGAMSNEILLPVDPAEESDFRHHSNTVVRLTLAGNTDLIGNRTRDPCRVPQDTGPSELWRVSEDIRTLRWDRRVVSAQGLDPTQALRLLTVRVTAAK</sequence>
<accession>A0A4C1SV42</accession>
<evidence type="ECO:0000313" key="2">
    <source>
        <dbReference type="Proteomes" id="UP000299102"/>
    </source>
</evidence>
<evidence type="ECO:0000313" key="1">
    <source>
        <dbReference type="EMBL" id="GBP05090.1"/>
    </source>
</evidence>
<reference evidence="1 2" key="1">
    <citation type="journal article" date="2019" name="Commun. Biol.">
        <title>The bagworm genome reveals a unique fibroin gene that provides high tensile strength.</title>
        <authorList>
            <person name="Kono N."/>
            <person name="Nakamura H."/>
            <person name="Ohtoshi R."/>
            <person name="Tomita M."/>
            <person name="Numata K."/>
            <person name="Arakawa K."/>
        </authorList>
    </citation>
    <scope>NUCLEOTIDE SEQUENCE [LARGE SCALE GENOMIC DNA]</scope>
</reference>
<dbReference type="EMBL" id="BGZK01000016">
    <property type="protein sequence ID" value="GBP05090.1"/>
    <property type="molecule type" value="Genomic_DNA"/>
</dbReference>
<dbReference type="AlphaFoldDB" id="A0A4C1SV42"/>
<proteinExistence type="predicted"/>
<name>A0A4C1SV42_EUMVA</name>